<reference evidence="1" key="1">
    <citation type="journal article" date="2020" name="mSystems">
        <title>Genome- and Community-Level Interaction Insights into Carbon Utilization and Element Cycling Functions of Hydrothermarchaeota in Hydrothermal Sediment.</title>
        <authorList>
            <person name="Zhou Z."/>
            <person name="Liu Y."/>
            <person name="Xu W."/>
            <person name="Pan J."/>
            <person name="Luo Z.H."/>
            <person name="Li M."/>
        </authorList>
    </citation>
    <scope>NUCLEOTIDE SEQUENCE [LARGE SCALE GENOMIC DNA]</scope>
    <source>
        <strain evidence="1">SpSt-1182</strain>
    </source>
</reference>
<gene>
    <name evidence="1" type="ORF">ENN51_02655</name>
</gene>
<proteinExistence type="predicted"/>
<dbReference type="SUPFAM" id="SSF69318">
    <property type="entry name" value="Integrin alpha N-terminal domain"/>
    <property type="match status" value="1"/>
</dbReference>
<sequence length="560" mass="58375">MQGIIIALCAALVAGAGNGSSANNSPLVPGEFLLDLNRDGSPERLLWHRPTGRLRLFLPRPDGGEDTISLWNPPGPGRPGTAVRDLTPDGGLDLLVLGRSALYVFGDGPKPGALRPPALVIALPGEPRTPLDSTGLDAAVVEIATPVGEVDSNALVTPAAWIANLSPVGCTIAVRFDIGGSYSETTHAYVGSFQARQFLFPDWRALPLGDLAVRCSTMLPGDTWNANDMIADSISVVGRRDAAALEILSPTGTVDSGTPIVPLARIANQGTSTESIPVRLNIGTAYHDTVLVLLEPGQDTAVSFRTWQAEPVGLLNVRCSTMLADDELPVNNRASGSVIVKPLVDAAALTVLAPVGALDSGTVVTPRATVANLSTTTRSFPVRLTIGSIYTDTVSVALAPRETTTVSFRDWTASPLGFLAVRCSTMLTGDENNENDTANAVVEVGVRIDAWARTILAPIGTIDSGTVVTPAAQLTNNGTRPAHIPARFTIGHDYDRTDSLFLAPGASGSIFFPSWSATPVGLLAVRCSTALAGDTFPANDTVSASVSVVTRTDAELSAIL</sequence>
<protein>
    <recommendedName>
        <fullName evidence="2">CARDB domain-containing protein</fullName>
    </recommendedName>
</protein>
<evidence type="ECO:0008006" key="2">
    <source>
        <dbReference type="Google" id="ProtNLM"/>
    </source>
</evidence>
<accession>A0A7V0XEM7</accession>
<comment type="caution">
    <text evidence="1">The sequence shown here is derived from an EMBL/GenBank/DDBJ whole genome shotgun (WGS) entry which is preliminary data.</text>
</comment>
<evidence type="ECO:0000313" key="1">
    <source>
        <dbReference type="EMBL" id="HDQ99173.1"/>
    </source>
</evidence>
<dbReference type="AlphaFoldDB" id="A0A7V0XEM7"/>
<dbReference type="Proteomes" id="UP000885672">
    <property type="component" value="Unassembled WGS sequence"/>
</dbReference>
<name>A0A7V0XEM7_UNCW3</name>
<organism evidence="1">
    <name type="scientific">candidate division WOR-3 bacterium</name>
    <dbReference type="NCBI Taxonomy" id="2052148"/>
    <lineage>
        <taxon>Bacteria</taxon>
        <taxon>Bacteria division WOR-3</taxon>
    </lineage>
</organism>
<feature type="non-terminal residue" evidence="1">
    <location>
        <position position="560"/>
    </location>
</feature>
<dbReference type="InterPro" id="IPR028994">
    <property type="entry name" value="Integrin_alpha_N"/>
</dbReference>
<dbReference type="InterPro" id="IPR013783">
    <property type="entry name" value="Ig-like_fold"/>
</dbReference>
<dbReference type="Gene3D" id="2.60.40.10">
    <property type="entry name" value="Immunoglobulins"/>
    <property type="match status" value="1"/>
</dbReference>
<dbReference type="EMBL" id="DSBX01000103">
    <property type="protein sequence ID" value="HDQ99173.1"/>
    <property type="molecule type" value="Genomic_DNA"/>
</dbReference>